<evidence type="ECO:0000313" key="1">
    <source>
        <dbReference type="EMBL" id="HAF8579425.1"/>
    </source>
</evidence>
<accession>A0A754BA44</accession>
<comment type="caution">
    <text evidence="1">The sequence shown here is derived from an EMBL/GenBank/DDBJ whole genome shotgun (WGS) entry which is preliminary data.</text>
</comment>
<reference evidence="1" key="2">
    <citation type="submission" date="2020-02" db="EMBL/GenBank/DDBJ databases">
        <authorList>
            <consortium name="NCBI Pathogen Detection Project"/>
        </authorList>
    </citation>
    <scope>NUCLEOTIDE SEQUENCE</scope>
    <source>
        <strain evidence="1">MA.MZ045</strain>
    </source>
</reference>
<gene>
    <name evidence="1" type="ORF">G5T75_003365</name>
</gene>
<dbReference type="AlphaFoldDB" id="A0A754BA44"/>
<organism evidence="1">
    <name type="scientific">Salmonella enterica</name>
    <name type="common">Salmonella choleraesuis</name>
    <dbReference type="NCBI Taxonomy" id="28901"/>
    <lineage>
        <taxon>Bacteria</taxon>
        <taxon>Pseudomonadati</taxon>
        <taxon>Pseudomonadota</taxon>
        <taxon>Gammaproteobacteria</taxon>
        <taxon>Enterobacterales</taxon>
        <taxon>Enterobacteriaceae</taxon>
        <taxon>Salmonella</taxon>
    </lineage>
</organism>
<dbReference type="RefSeq" id="WP_079791508.1">
    <property type="nucleotide sequence ID" value="NZ_MXLQ01000006.1"/>
</dbReference>
<dbReference type="EMBL" id="DAAWNC010000008">
    <property type="protein sequence ID" value="HAF8579425.1"/>
    <property type="molecule type" value="Genomic_DNA"/>
</dbReference>
<name>A0A754BA44_SALER</name>
<sequence length="72" mass="7997">MESSIFTGGRTKESVAYDLALALAAKDPEISTPEALIQRIAEILPACRSAAEKRWEKENPPLDNVIFDPFTY</sequence>
<proteinExistence type="predicted"/>
<reference evidence="1" key="1">
    <citation type="journal article" date="2018" name="Genome Biol.">
        <title>SKESA: strategic k-mer extension for scrupulous assemblies.</title>
        <authorList>
            <person name="Souvorov A."/>
            <person name="Agarwala R."/>
            <person name="Lipman D.J."/>
        </authorList>
    </citation>
    <scope>NUCLEOTIDE SEQUENCE</scope>
    <source>
        <strain evidence="1">MA.MZ045</strain>
    </source>
</reference>
<protein>
    <submittedName>
        <fullName evidence="1">Uncharacterized protein</fullName>
    </submittedName>
</protein>